<dbReference type="GO" id="GO:0085020">
    <property type="term" value="P:protein K6-linked ubiquitination"/>
    <property type="evidence" value="ECO:0007669"/>
    <property type="project" value="TreeGrafter"/>
</dbReference>
<dbReference type="OrthoDB" id="10057496at2759"/>
<dbReference type="PROSITE" id="PS50297">
    <property type="entry name" value="ANK_REP_REGION"/>
    <property type="match status" value="1"/>
</dbReference>
<keyword evidence="6" id="KW-1185">Reference proteome</keyword>
<comment type="caution">
    <text evidence="5">The sequence shown here is derived from an EMBL/GenBank/DDBJ whole genome shotgun (WGS) entry which is preliminary data.</text>
</comment>
<feature type="non-terminal residue" evidence="5">
    <location>
        <position position="176"/>
    </location>
</feature>
<gene>
    <name evidence="5" type="ORF">Ctob_004326</name>
</gene>
<sequence>MSDSMGKAVFEAARYGNEAELTRLIGLGGNVNWRNPDVHGGTALMYASINGHEGCVCILLASEAIEVNATEVNRWTALHYAAIEGRLAIAKRLLEGGADPTLGNNVGMTALDYARREGKRAKSEVVALLSEPRDWKAEACWKAAANKAKAAFARLGFGLAILYLLHMARIAVAPPE</sequence>
<dbReference type="GO" id="GO:0004842">
    <property type="term" value="F:ubiquitin-protein transferase activity"/>
    <property type="evidence" value="ECO:0007669"/>
    <property type="project" value="TreeGrafter"/>
</dbReference>
<reference evidence="6" key="1">
    <citation type="journal article" date="2015" name="PLoS Genet.">
        <title>Genome Sequence and Transcriptome Analyses of Chrysochromulina tobin: Metabolic Tools for Enhanced Algal Fitness in the Prominent Order Prymnesiales (Haptophyceae).</title>
        <authorList>
            <person name="Hovde B.T."/>
            <person name="Deodato C.R."/>
            <person name="Hunsperger H.M."/>
            <person name="Ryken S.A."/>
            <person name="Yost W."/>
            <person name="Jha R.K."/>
            <person name="Patterson J."/>
            <person name="Monnat R.J. Jr."/>
            <person name="Barlow S.B."/>
            <person name="Starkenburg S.R."/>
            <person name="Cattolico R.A."/>
        </authorList>
    </citation>
    <scope>NUCLEOTIDE SEQUENCE</scope>
    <source>
        <strain evidence="6">CCMP291</strain>
    </source>
</reference>
<keyword evidence="1" id="KW-0677">Repeat</keyword>
<dbReference type="InterPro" id="IPR002110">
    <property type="entry name" value="Ankyrin_rpt"/>
</dbReference>
<dbReference type="SUPFAM" id="SSF48403">
    <property type="entry name" value="Ankyrin repeat"/>
    <property type="match status" value="1"/>
</dbReference>
<keyword evidence="4" id="KW-0812">Transmembrane</keyword>
<dbReference type="Pfam" id="PF12796">
    <property type="entry name" value="Ank_2"/>
    <property type="match status" value="1"/>
</dbReference>
<name>A0A0M0JY56_9EUKA</name>
<keyword evidence="2 3" id="KW-0040">ANK repeat</keyword>
<evidence type="ECO:0000256" key="1">
    <source>
        <dbReference type="ARBA" id="ARBA00022737"/>
    </source>
</evidence>
<proteinExistence type="predicted"/>
<dbReference type="PANTHER" id="PTHR24171:SF8">
    <property type="entry name" value="BRCA1-ASSOCIATED RING DOMAIN PROTEIN 1"/>
    <property type="match status" value="1"/>
</dbReference>
<dbReference type="PANTHER" id="PTHR24171">
    <property type="entry name" value="ANKYRIN REPEAT DOMAIN-CONTAINING PROTEIN 39-RELATED"/>
    <property type="match status" value="1"/>
</dbReference>
<evidence type="ECO:0000313" key="6">
    <source>
        <dbReference type="Proteomes" id="UP000037460"/>
    </source>
</evidence>
<dbReference type="AlphaFoldDB" id="A0A0M0JY56"/>
<dbReference type="InterPro" id="IPR036770">
    <property type="entry name" value="Ankyrin_rpt-contain_sf"/>
</dbReference>
<organism evidence="5 6">
    <name type="scientific">Chrysochromulina tobinii</name>
    <dbReference type="NCBI Taxonomy" id="1460289"/>
    <lineage>
        <taxon>Eukaryota</taxon>
        <taxon>Haptista</taxon>
        <taxon>Haptophyta</taxon>
        <taxon>Prymnesiophyceae</taxon>
        <taxon>Prymnesiales</taxon>
        <taxon>Chrysochromulinaceae</taxon>
        <taxon>Chrysochromulina</taxon>
    </lineage>
</organism>
<evidence type="ECO:0000256" key="2">
    <source>
        <dbReference type="ARBA" id="ARBA00023043"/>
    </source>
</evidence>
<dbReference type="PROSITE" id="PS50088">
    <property type="entry name" value="ANK_REPEAT"/>
    <property type="match status" value="1"/>
</dbReference>
<evidence type="ECO:0000256" key="4">
    <source>
        <dbReference type="SAM" id="Phobius"/>
    </source>
</evidence>
<feature type="transmembrane region" description="Helical" evidence="4">
    <location>
        <begin position="151"/>
        <end position="172"/>
    </location>
</feature>
<keyword evidence="4" id="KW-1133">Transmembrane helix</keyword>
<dbReference type="EMBL" id="JWZX01001982">
    <property type="protein sequence ID" value="KOO31586.1"/>
    <property type="molecule type" value="Genomic_DNA"/>
</dbReference>
<protein>
    <submittedName>
        <fullName evidence="5">Uncharacterized protein</fullName>
    </submittedName>
</protein>
<dbReference type="Proteomes" id="UP000037460">
    <property type="component" value="Unassembled WGS sequence"/>
</dbReference>
<accession>A0A0M0JY56</accession>
<dbReference type="Gene3D" id="1.25.40.20">
    <property type="entry name" value="Ankyrin repeat-containing domain"/>
    <property type="match status" value="2"/>
</dbReference>
<keyword evidence="4" id="KW-0472">Membrane</keyword>
<evidence type="ECO:0000256" key="3">
    <source>
        <dbReference type="PROSITE-ProRule" id="PRU00023"/>
    </source>
</evidence>
<dbReference type="SMART" id="SM00248">
    <property type="entry name" value="ANK"/>
    <property type="match status" value="2"/>
</dbReference>
<feature type="repeat" description="ANK" evidence="3">
    <location>
        <begin position="73"/>
        <end position="105"/>
    </location>
</feature>
<evidence type="ECO:0000313" key="5">
    <source>
        <dbReference type="EMBL" id="KOO31586.1"/>
    </source>
</evidence>